<evidence type="ECO:0000313" key="3">
    <source>
        <dbReference type="Proteomes" id="UP000235145"/>
    </source>
</evidence>
<name>A0A9R1UTX9_LACSA</name>
<evidence type="ECO:0000313" key="2">
    <source>
        <dbReference type="EMBL" id="KAJ0192776.1"/>
    </source>
</evidence>
<dbReference type="EMBL" id="NBSK02000008">
    <property type="protein sequence ID" value="KAJ0192776.1"/>
    <property type="molecule type" value="Genomic_DNA"/>
</dbReference>
<dbReference type="SUPFAM" id="SSF53474">
    <property type="entry name" value="alpha/beta-Hydrolases"/>
    <property type="match status" value="1"/>
</dbReference>
<accession>A0A9R1UTX9</accession>
<protein>
    <recommendedName>
        <fullName evidence="1">AB hydrolase-1 domain-containing protein</fullName>
    </recommendedName>
</protein>
<gene>
    <name evidence="2" type="ORF">LSAT_V11C800443200</name>
</gene>
<organism evidence="2 3">
    <name type="scientific">Lactuca sativa</name>
    <name type="common">Garden lettuce</name>
    <dbReference type="NCBI Taxonomy" id="4236"/>
    <lineage>
        <taxon>Eukaryota</taxon>
        <taxon>Viridiplantae</taxon>
        <taxon>Streptophyta</taxon>
        <taxon>Embryophyta</taxon>
        <taxon>Tracheophyta</taxon>
        <taxon>Spermatophyta</taxon>
        <taxon>Magnoliopsida</taxon>
        <taxon>eudicotyledons</taxon>
        <taxon>Gunneridae</taxon>
        <taxon>Pentapetalae</taxon>
        <taxon>asterids</taxon>
        <taxon>campanulids</taxon>
        <taxon>Asterales</taxon>
        <taxon>Asteraceae</taxon>
        <taxon>Cichorioideae</taxon>
        <taxon>Cichorieae</taxon>
        <taxon>Lactucinae</taxon>
        <taxon>Lactuca</taxon>
    </lineage>
</organism>
<dbReference type="PANTHER" id="PTHR47381:SF3">
    <property type="entry name" value="ALPHA_BETA-HYDROLASES SUPERFAMILY PROTEIN"/>
    <property type="match status" value="1"/>
</dbReference>
<comment type="caution">
    <text evidence="2">The sequence shown here is derived from an EMBL/GenBank/DDBJ whole genome shotgun (WGS) entry which is preliminary data.</text>
</comment>
<dbReference type="GO" id="GO:0016787">
    <property type="term" value="F:hydrolase activity"/>
    <property type="evidence" value="ECO:0007669"/>
    <property type="project" value="UniProtKB-ARBA"/>
</dbReference>
<feature type="domain" description="AB hydrolase-1" evidence="1">
    <location>
        <begin position="104"/>
        <end position="323"/>
    </location>
</feature>
<evidence type="ECO:0000259" key="1">
    <source>
        <dbReference type="Pfam" id="PF12697"/>
    </source>
</evidence>
<dbReference type="PANTHER" id="PTHR47381">
    <property type="entry name" value="ALPHA/BETA-HYDROLASES SUPERFAMILY PROTEIN"/>
    <property type="match status" value="1"/>
</dbReference>
<keyword evidence="3" id="KW-1185">Reference proteome</keyword>
<dbReference type="Pfam" id="PF12697">
    <property type="entry name" value="Abhydrolase_6"/>
    <property type="match status" value="1"/>
</dbReference>
<sequence>MESIESAANLRSQFHEVLRSRRSPIVPTLRALQTLSAKPVEEPLYQGIPVDFEVMRSYPKARINVKEQLNEENFYLPTEEGEQGLLPVLILSMKESTQSKRPAVVFVHPTNANKEWLRPSLEDYASRGYIAIAIDSRYHGERAKTPTAYQDVWDLLKLADYLTTRDDIDHSKIGITGNSLGGMHAWFVAFVDTRYSVVVPVIAVQGFRWAIDNDQWHARVDSIKPVFEEARIDLGKEAIDKEVVEKVWNRIAPGLASEFDSPYTVPVIAPRPLLIINGQDDPRCPIEGIDVTISKTQKAFEDAQCLNHFKVIVEPGIGHDVTSSMLKDVSDWLDKFLKP</sequence>
<dbReference type="Proteomes" id="UP000235145">
    <property type="component" value="Unassembled WGS sequence"/>
</dbReference>
<dbReference type="InterPro" id="IPR029058">
    <property type="entry name" value="AB_hydrolase_fold"/>
</dbReference>
<reference evidence="2 3" key="1">
    <citation type="journal article" date="2017" name="Nat. Commun.">
        <title>Genome assembly with in vitro proximity ligation data and whole-genome triplication in lettuce.</title>
        <authorList>
            <person name="Reyes-Chin-Wo S."/>
            <person name="Wang Z."/>
            <person name="Yang X."/>
            <person name="Kozik A."/>
            <person name="Arikit S."/>
            <person name="Song C."/>
            <person name="Xia L."/>
            <person name="Froenicke L."/>
            <person name="Lavelle D.O."/>
            <person name="Truco M.J."/>
            <person name="Xia R."/>
            <person name="Zhu S."/>
            <person name="Xu C."/>
            <person name="Xu H."/>
            <person name="Xu X."/>
            <person name="Cox K."/>
            <person name="Korf I."/>
            <person name="Meyers B.C."/>
            <person name="Michelmore R.W."/>
        </authorList>
    </citation>
    <scope>NUCLEOTIDE SEQUENCE [LARGE SCALE GENOMIC DNA]</scope>
    <source>
        <strain evidence="3">cv. Salinas</strain>
        <tissue evidence="2">Seedlings</tissue>
    </source>
</reference>
<dbReference type="Gene3D" id="3.40.50.1820">
    <property type="entry name" value="alpha/beta hydrolase"/>
    <property type="match status" value="1"/>
</dbReference>
<dbReference type="AlphaFoldDB" id="A0A9R1UTX9"/>
<proteinExistence type="predicted"/>
<dbReference type="InterPro" id="IPR000073">
    <property type="entry name" value="AB_hydrolase_1"/>
</dbReference>